<evidence type="ECO:0000256" key="6">
    <source>
        <dbReference type="SAM" id="MobiDB-lite"/>
    </source>
</evidence>
<dbReference type="InterPro" id="IPR000608">
    <property type="entry name" value="UBC"/>
</dbReference>
<dbReference type="GO" id="GO:0061631">
    <property type="term" value="F:ubiquitin conjugating enzyme activity"/>
    <property type="evidence" value="ECO:0007669"/>
    <property type="project" value="UniProtKB-EC"/>
</dbReference>
<feature type="compositionally biased region" description="Basic and acidic residues" evidence="6">
    <location>
        <begin position="105"/>
        <end position="131"/>
    </location>
</feature>
<evidence type="ECO:0000256" key="5">
    <source>
        <dbReference type="ARBA" id="ARBA00022840"/>
    </source>
</evidence>
<feature type="compositionally biased region" description="Basic and acidic residues" evidence="6">
    <location>
        <begin position="703"/>
        <end position="731"/>
    </location>
</feature>
<keyword evidence="3" id="KW-0547">Nucleotide-binding</keyword>
<protein>
    <recommendedName>
        <fullName evidence="1">E2 ubiquitin-conjugating enzyme</fullName>
        <ecNumber evidence="1">2.3.2.23</ecNumber>
    </recommendedName>
</protein>
<proteinExistence type="predicted"/>
<feature type="compositionally biased region" description="Acidic residues" evidence="6">
    <location>
        <begin position="660"/>
        <end position="673"/>
    </location>
</feature>
<feature type="compositionally biased region" description="Low complexity" evidence="6">
    <location>
        <begin position="83"/>
        <end position="92"/>
    </location>
</feature>
<evidence type="ECO:0000313" key="8">
    <source>
        <dbReference type="EMBL" id="KEY72334.1"/>
    </source>
</evidence>
<keyword evidence="9" id="KW-1185">Reference proteome</keyword>
<feature type="compositionally biased region" description="Basic and acidic residues" evidence="6">
    <location>
        <begin position="739"/>
        <end position="756"/>
    </location>
</feature>
<evidence type="ECO:0000256" key="4">
    <source>
        <dbReference type="ARBA" id="ARBA00022786"/>
    </source>
</evidence>
<dbReference type="PANTHER" id="PTHR24067">
    <property type="entry name" value="UBIQUITIN-CONJUGATING ENZYME E2"/>
    <property type="match status" value="1"/>
</dbReference>
<feature type="compositionally biased region" description="Basic and acidic residues" evidence="6">
    <location>
        <begin position="23"/>
        <end position="38"/>
    </location>
</feature>
<dbReference type="InterPro" id="IPR016135">
    <property type="entry name" value="UBQ-conjugating_enzyme/RWD"/>
</dbReference>
<feature type="compositionally biased region" description="Basic and acidic residues" evidence="6">
    <location>
        <begin position="167"/>
        <end position="185"/>
    </location>
</feature>
<organism evidence="8 9">
    <name type="scientific">Stachybotrys chartarum (strain CBS 109288 / IBT 7711)</name>
    <name type="common">Toxic black mold</name>
    <name type="synonym">Stilbospora chartarum</name>
    <dbReference type="NCBI Taxonomy" id="1280523"/>
    <lineage>
        <taxon>Eukaryota</taxon>
        <taxon>Fungi</taxon>
        <taxon>Dikarya</taxon>
        <taxon>Ascomycota</taxon>
        <taxon>Pezizomycotina</taxon>
        <taxon>Sordariomycetes</taxon>
        <taxon>Hypocreomycetidae</taxon>
        <taxon>Hypocreales</taxon>
        <taxon>Stachybotryaceae</taxon>
        <taxon>Stachybotrys</taxon>
    </lineage>
</organism>
<feature type="region of interest" description="Disordered" evidence="6">
    <location>
        <begin position="434"/>
        <end position="809"/>
    </location>
</feature>
<dbReference type="Proteomes" id="UP000028045">
    <property type="component" value="Unassembled WGS sequence"/>
</dbReference>
<feature type="domain" description="UBC core" evidence="7">
    <location>
        <begin position="1432"/>
        <end position="1582"/>
    </location>
</feature>
<feature type="compositionally biased region" description="Basic residues" evidence="6">
    <location>
        <begin position="767"/>
        <end position="778"/>
    </location>
</feature>
<accession>A0A084B455</accession>
<keyword evidence="2" id="KW-0808">Transferase</keyword>
<feature type="compositionally biased region" description="Basic and acidic residues" evidence="6">
    <location>
        <begin position="505"/>
        <end position="517"/>
    </location>
</feature>
<evidence type="ECO:0000313" key="9">
    <source>
        <dbReference type="Proteomes" id="UP000028045"/>
    </source>
</evidence>
<dbReference type="InterPro" id="IPR050113">
    <property type="entry name" value="Ub_conjugating_enzyme"/>
</dbReference>
<evidence type="ECO:0000256" key="1">
    <source>
        <dbReference type="ARBA" id="ARBA00012486"/>
    </source>
</evidence>
<reference evidence="8 9" key="1">
    <citation type="journal article" date="2014" name="BMC Genomics">
        <title>Comparative genome sequencing reveals chemotype-specific gene clusters in the toxigenic black mold Stachybotrys.</title>
        <authorList>
            <person name="Semeiks J."/>
            <person name="Borek D."/>
            <person name="Otwinowski Z."/>
            <person name="Grishin N.V."/>
        </authorList>
    </citation>
    <scope>NUCLEOTIDE SEQUENCE [LARGE SCALE GENOMIC DNA]</scope>
    <source>
        <strain evidence="9">CBS 109288 / IBT 7711</strain>
    </source>
</reference>
<dbReference type="GO" id="GO:0005524">
    <property type="term" value="F:ATP binding"/>
    <property type="evidence" value="ECO:0007669"/>
    <property type="project" value="UniProtKB-KW"/>
</dbReference>
<keyword evidence="4" id="KW-0833">Ubl conjugation pathway</keyword>
<feature type="compositionally biased region" description="Basic and acidic residues" evidence="6">
    <location>
        <begin position="611"/>
        <end position="637"/>
    </location>
</feature>
<dbReference type="OrthoDB" id="3439035at2759"/>
<dbReference type="HOGENOM" id="CLU_003582_0_0_1"/>
<feature type="compositionally biased region" description="Basic and acidic residues" evidence="6">
    <location>
        <begin position="787"/>
        <end position="802"/>
    </location>
</feature>
<dbReference type="Gene3D" id="3.10.110.10">
    <property type="entry name" value="Ubiquitin Conjugating Enzyme"/>
    <property type="match status" value="1"/>
</dbReference>
<feature type="region of interest" description="Disordered" evidence="6">
    <location>
        <begin position="1"/>
        <end position="292"/>
    </location>
</feature>
<evidence type="ECO:0000259" key="7">
    <source>
        <dbReference type="PROSITE" id="PS50127"/>
    </source>
</evidence>
<dbReference type="EMBL" id="KL648095">
    <property type="protein sequence ID" value="KEY72334.1"/>
    <property type="molecule type" value="Genomic_DNA"/>
</dbReference>
<evidence type="ECO:0000256" key="2">
    <source>
        <dbReference type="ARBA" id="ARBA00022679"/>
    </source>
</evidence>
<evidence type="ECO:0000256" key="3">
    <source>
        <dbReference type="ARBA" id="ARBA00022741"/>
    </source>
</evidence>
<feature type="region of interest" description="Disordered" evidence="6">
    <location>
        <begin position="832"/>
        <end position="859"/>
    </location>
</feature>
<keyword evidence="5" id="KW-0067">ATP-binding</keyword>
<dbReference type="EC" id="2.3.2.23" evidence="1"/>
<dbReference type="Pfam" id="PF00179">
    <property type="entry name" value="UQ_con"/>
    <property type="match status" value="1"/>
</dbReference>
<feature type="compositionally biased region" description="Basic and acidic residues" evidence="6">
    <location>
        <begin position="839"/>
        <end position="859"/>
    </location>
</feature>
<gene>
    <name evidence="8" type="ORF">S7711_01016</name>
</gene>
<name>A0A084B455_STACB</name>
<dbReference type="SMART" id="SM00212">
    <property type="entry name" value="UBCc"/>
    <property type="match status" value="1"/>
</dbReference>
<dbReference type="PROSITE" id="PS50127">
    <property type="entry name" value="UBC_2"/>
    <property type="match status" value="1"/>
</dbReference>
<sequence>MDRDKDARATRPNGRPAGLVVKPENRKPLFAKPQDDGAVKSQGPASRSDGGRFRGTVRSTPLHGRRTNSESNPPPPPSERRGSNSSVASSGSTRIPRPSSTGLTQRREMKLAEAFKLAEREEQEQEQEHPADASPSPAPRTWRARPALDQRKTRSTPGEEYLGAKGRLKDLKGKPEEGPVSHDAPRAAVSNENRKSMLPEKSQSGIVGKSNGGATPSVRDRGDKNRPLSGLFGRRSPLKTAAPNDDGGIPPLVPGIEDFPLPSIEGAAQPDDGVTPAALQPPVANSIMPSPEKSFGWLDQDFTAGDLQVSDSPRIRVRSQPFANRIAFDESSNVDINSRNRVNPPGTLNTKLDDIRRLEVKEGVDQTPVERPRRNTKLEDILAREAQAEQQIPIPDRHISRLQNTKLDDIRQREVDGISPRVLAGIRLEEIREQNSMSRSLSPEEQRPRSSEGPLSKVDTNIVSAAEPPVRPKSAFEAGGGERIPDTPVTIFKCERRRSSLSQGVERENDDGKRDVDLPTARPLNTRADSKEVLQRLARVASNSPSLEHEPRRSPTPPLEKPPVEKASLRARITTRHSENSKRPSAPDIKEPANPRPTVGFAEFAGLRRVRSTESTRSKRSSLHSEGDPIDRIEAEAKLFAPLDNYSERGSVRAPSPPPDGDDQEEEEEEEDEATPRPKRQDPLTMPTPKVTGAYVETPATVKVEDRMADRVHARPEELRVEHAAALETKSRATVTRRPSKDRDTASDPGTDEKAHASSTSADVSRPRARSLPRRRPPLRNSAKPPSVKDDLLELQRAHNIEDSTLDDLEDILSGRKSAMPKLEEALQQLLPNGAEQTAEPKAKPTNEEDAKAKNKMTEEISDSELAVIDRMSRSLRTGLMGIRTAKEGIARLEDKVSHADTALQKTADVIPEKPAARPAPIEPDDSQWMYLRLPVPRLYRRGPYFKLTWAGLIAFALALWLLAESSMCAAFCRPQSCSSEPCVWAYDDPTFGRAIPVKLDQWATGGYGRKKFAQLSEEFVDWLADVEDLAYGQDITDRNPEQMTFMQRRQHRRRLLKKGIVKNPVSSPTPEQKAKWDAWHQARLARERAWEAREMGYEVGDVEDASVGGDRRCFPPTPCNSHRTPFFTRITNSTLIINAVPTPIIPTGILAIHVQVLALALRRLLHPGQPLILEALARPLAHRLDRTGAQGVDEAAQAVQQRPGAGLGQGALAVQLVDPQVEHVQPHADGDPPQVAGGLEAAVGQHGQQQVDARGIILLVGGPADVGGEDAAHEQQELLHAQHVDVGPLQGHDGPEAAQPGVDACRPQAVHERRQVPRQRLLRQRPVRHPQRVVQALPQFEGVGGREGGARGDEGLERLERGGAQLAICPGTGGGMPPEGPAGAHAWSKTTQAEIRRWTNPSLTRAFVNYPTAWDSINLGFFSPSSSKAIMSTKRIAKEFQEVNEDPPEGYTITLPPDSSIHTWHIVLAPPPSSPYHPGRFGVLLTLPTDYPFKPPVVKFVTRIYHPNVTNDSLGNICLGILKPDVWKPSTRIRAVLEALRNLLLEPQPDDPLEDRIAEEYRNDRPAWTKNVRQNVQRFASGPVEFPPTGAP</sequence>
<dbReference type="SUPFAM" id="SSF54495">
    <property type="entry name" value="UBC-like"/>
    <property type="match status" value="1"/>
</dbReference>
<dbReference type="FunFam" id="3.10.110.10:FF:000060">
    <property type="entry name" value="Ubiquitin conjugating enzyme (UbcB)"/>
    <property type="match status" value="1"/>
</dbReference>